<dbReference type="InterPro" id="IPR047574">
    <property type="entry name" value="AD"/>
</dbReference>
<proteinExistence type="predicted"/>
<protein>
    <recommendedName>
        <fullName evidence="1">AD domain-containing protein</fullName>
    </recommendedName>
</protein>
<dbReference type="AlphaFoldDB" id="A0A316Z2S9"/>
<dbReference type="InterPro" id="IPR019181">
    <property type="entry name" value="LSM12_ABD"/>
</dbReference>
<gene>
    <name evidence="2" type="ORF">FA09DRAFT_332194</name>
</gene>
<feature type="domain" description="AD" evidence="1">
    <location>
        <begin position="135"/>
        <end position="260"/>
    </location>
</feature>
<dbReference type="GeneID" id="37270902"/>
<reference evidence="2 3" key="1">
    <citation type="journal article" date="2018" name="Mol. Biol. Evol.">
        <title>Broad Genomic Sampling Reveals a Smut Pathogenic Ancestry of the Fungal Clade Ustilaginomycotina.</title>
        <authorList>
            <person name="Kijpornyongpan T."/>
            <person name="Mondo S.J."/>
            <person name="Barry K."/>
            <person name="Sandor L."/>
            <person name="Lee J."/>
            <person name="Lipzen A."/>
            <person name="Pangilinan J."/>
            <person name="LaButti K."/>
            <person name="Hainaut M."/>
            <person name="Henrissat B."/>
            <person name="Grigoriev I.V."/>
            <person name="Spatafora J.W."/>
            <person name="Aime M.C."/>
        </authorList>
    </citation>
    <scope>NUCLEOTIDE SEQUENCE [LARGE SCALE GENOMIC DNA]</scope>
    <source>
        <strain evidence="2 3">MCA 4186</strain>
    </source>
</reference>
<organism evidence="2 3">
    <name type="scientific">Tilletiopsis washingtonensis</name>
    <dbReference type="NCBI Taxonomy" id="58919"/>
    <lineage>
        <taxon>Eukaryota</taxon>
        <taxon>Fungi</taxon>
        <taxon>Dikarya</taxon>
        <taxon>Basidiomycota</taxon>
        <taxon>Ustilaginomycotina</taxon>
        <taxon>Exobasidiomycetes</taxon>
        <taxon>Entylomatales</taxon>
        <taxon>Entylomatales incertae sedis</taxon>
        <taxon>Tilletiopsis</taxon>
    </lineage>
</organism>
<accession>A0A316Z2S9</accession>
<dbReference type="Pfam" id="PF09793">
    <property type="entry name" value="AD"/>
    <property type="match status" value="1"/>
</dbReference>
<evidence type="ECO:0000313" key="2">
    <source>
        <dbReference type="EMBL" id="PWN95268.1"/>
    </source>
</evidence>
<dbReference type="SMART" id="SM00995">
    <property type="entry name" value="AD"/>
    <property type="match status" value="1"/>
</dbReference>
<dbReference type="PANTHER" id="PTHR13542">
    <property type="entry name" value="LSM12 HOMOLOG"/>
    <property type="match status" value="1"/>
</dbReference>
<dbReference type="PROSITE" id="PS52001">
    <property type="entry name" value="AD"/>
    <property type="match status" value="1"/>
</dbReference>
<dbReference type="Proteomes" id="UP000245946">
    <property type="component" value="Unassembled WGS sequence"/>
</dbReference>
<evidence type="ECO:0000259" key="1">
    <source>
        <dbReference type="PROSITE" id="PS52001"/>
    </source>
</evidence>
<dbReference type="RefSeq" id="XP_025595547.1">
    <property type="nucleotide sequence ID" value="XM_025743358.1"/>
</dbReference>
<dbReference type="OrthoDB" id="1057137at2759"/>
<evidence type="ECO:0000313" key="3">
    <source>
        <dbReference type="Proteomes" id="UP000245946"/>
    </source>
</evidence>
<name>A0A316Z2S9_9BASI</name>
<sequence>MPPKKPSASAAAAAAAGTAAGGAAPSPAAAAAAAAAAGPSADLTPLLGLSLQLTLHDGSSAAGQLWAYDAPLQLLVLEAPSNTLAAPAGAACLPVRRGAPAAGATGFRLLKTRAIRHIALAAAPPGAPMPLSPLAPLSVAAVEGRERAAVVEAEKRARKIGKDVSEHAQAVFEALDKTLPCRWHDAHIIVFDEVAVSPPYTSASTNVPDIPRSVLSALADGETPDAKAMGGKPLPQGAVGKARSWQRVCKVLDGELLKMKARAAAEGRA</sequence>
<dbReference type="InterPro" id="IPR039683">
    <property type="entry name" value="Lsm12-like"/>
</dbReference>
<dbReference type="EMBL" id="KZ819305">
    <property type="protein sequence ID" value="PWN95268.1"/>
    <property type="molecule type" value="Genomic_DNA"/>
</dbReference>
<keyword evidence="3" id="KW-1185">Reference proteome</keyword>
<dbReference type="STRING" id="58919.A0A316Z2S9"/>